<dbReference type="EMBL" id="UGEB01000001">
    <property type="protein sequence ID" value="STK94631.1"/>
    <property type="molecule type" value="Genomic_DNA"/>
</dbReference>
<evidence type="ECO:0000313" key="1">
    <source>
        <dbReference type="EMBL" id="STJ79490.1"/>
    </source>
</evidence>
<dbReference type="Proteomes" id="UP000255543">
    <property type="component" value="Unassembled WGS sequence"/>
</dbReference>
<proteinExistence type="predicted"/>
<organism evidence="2 4">
    <name type="scientific">Escherichia coli</name>
    <dbReference type="NCBI Taxonomy" id="562"/>
    <lineage>
        <taxon>Bacteria</taxon>
        <taxon>Pseudomonadati</taxon>
        <taxon>Pseudomonadota</taxon>
        <taxon>Gammaproteobacteria</taxon>
        <taxon>Enterobacterales</taxon>
        <taxon>Enterobacteriaceae</taxon>
        <taxon>Escherichia</taxon>
    </lineage>
</organism>
<reference evidence="3 4" key="1">
    <citation type="submission" date="2018-06" db="EMBL/GenBank/DDBJ databases">
        <authorList>
            <consortium name="Pathogen Informatics"/>
            <person name="Doyle S."/>
        </authorList>
    </citation>
    <scope>NUCLEOTIDE SEQUENCE [LARGE SCALE GENOMIC DNA]</scope>
    <source>
        <strain evidence="2 4">NCTC8179</strain>
        <strain evidence="1 3">NCTC9117</strain>
    </source>
</reference>
<protein>
    <submittedName>
        <fullName evidence="2">Manganese transport protein</fullName>
    </submittedName>
</protein>
<dbReference type="EMBL" id="UGDC01000003">
    <property type="protein sequence ID" value="STJ79490.1"/>
    <property type="molecule type" value="Genomic_DNA"/>
</dbReference>
<dbReference type="AlphaFoldDB" id="A0A377A7R9"/>
<accession>A0A377A7R9</accession>
<gene>
    <name evidence="2" type="primary">mntH_1</name>
    <name evidence="2" type="ORF">NCTC8179_04591</name>
    <name evidence="1" type="ORF">NCTC9117_02076</name>
</gene>
<dbReference type="Proteomes" id="UP000254785">
    <property type="component" value="Unassembled WGS sequence"/>
</dbReference>
<evidence type="ECO:0000313" key="4">
    <source>
        <dbReference type="Proteomes" id="UP000255543"/>
    </source>
</evidence>
<evidence type="ECO:0000313" key="2">
    <source>
        <dbReference type="EMBL" id="STK94631.1"/>
    </source>
</evidence>
<evidence type="ECO:0000313" key="3">
    <source>
        <dbReference type="Proteomes" id="UP000254785"/>
    </source>
</evidence>
<sequence length="60" mass="6494">MTNYRVESSSGRAARKMRLALMGPAFIAAIGYIDPGNLRPIFRRVLASAISYCGLSFGPT</sequence>
<name>A0A377A7R9_ECOLX</name>